<gene>
    <name evidence="1" type="ORF">SAMN04488544_0530</name>
</gene>
<evidence type="ECO:0000313" key="1">
    <source>
        <dbReference type="EMBL" id="SDU82419.1"/>
    </source>
</evidence>
<reference evidence="2" key="1">
    <citation type="submission" date="2016-10" db="EMBL/GenBank/DDBJ databases">
        <authorList>
            <person name="Varghese N."/>
            <person name="Submissions S."/>
        </authorList>
    </citation>
    <scope>NUCLEOTIDE SEQUENCE [LARGE SCALE GENOMIC DNA]</scope>
    <source>
        <strain evidence="2">DSM 21743</strain>
    </source>
</reference>
<dbReference type="RefSeq" id="WP_091073136.1">
    <property type="nucleotide sequence ID" value="NZ_LT629799.1"/>
</dbReference>
<organism evidence="1 2">
    <name type="scientific">Microlunatus sagamiharensis</name>
    <dbReference type="NCBI Taxonomy" id="546874"/>
    <lineage>
        <taxon>Bacteria</taxon>
        <taxon>Bacillati</taxon>
        <taxon>Actinomycetota</taxon>
        <taxon>Actinomycetes</taxon>
        <taxon>Propionibacteriales</taxon>
        <taxon>Propionibacteriaceae</taxon>
        <taxon>Microlunatus</taxon>
    </lineage>
</organism>
<evidence type="ECO:0000313" key="2">
    <source>
        <dbReference type="Proteomes" id="UP000198825"/>
    </source>
</evidence>
<dbReference type="AlphaFoldDB" id="A0A1H2LNB9"/>
<name>A0A1H2LNB9_9ACTN</name>
<dbReference type="Proteomes" id="UP000198825">
    <property type="component" value="Chromosome I"/>
</dbReference>
<proteinExistence type="predicted"/>
<accession>A0A1H2LNB9</accession>
<protein>
    <submittedName>
        <fullName evidence="1">Uncharacterized protein</fullName>
    </submittedName>
</protein>
<sequence length="101" mass="11329">MTPTRPTRTAGRLVGLAVAVLPAPQRARYARELYAELYGMTSLQQLRHAGGLLLHAFALRSALVATTHSEETALTTTTKPLRCRLGIHRWDERENPETHER</sequence>
<dbReference type="EMBL" id="LT629799">
    <property type="protein sequence ID" value="SDU82419.1"/>
    <property type="molecule type" value="Genomic_DNA"/>
</dbReference>
<dbReference type="STRING" id="546874.SAMN04488544_0530"/>
<keyword evidence="2" id="KW-1185">Reference proteome</keyword>